<dbReference type="RefSeq" id="WP_425423755.1">
    <property type="nucleotide sequence ID" value="NZ_AVFL01000028.1"/>
</dbReference>
<protein>
    <recommendedName>
        <fullName evidence="3">Transposase IS701-like DDE domain-containing protein</fullName>
    </recommendedName>
</protein>
<evidence type="ECO:0000313" key="2">
    <source>
        <dbReference type="Proteomes" id="UP000019486"/>
    </source>
</evidence>
<dbReference type="AlphaFoldDB" id="W9GU48"/>
<reference evidence="1 2" key="1">
    <citation type="submission" date="2013-08" db="EMBL/GenBank/DDBJ databases">
        <title>The genome sequence of Skermanella stibiiresistens.</title>
        <authorList>
            <person name="Zhu W."/>
            <person name="Wang G."/>
        </authorList>
    </citation>
    <scope>NUCLEOTIDE SEQUENCE [LARGE SCALE GENOMIC DNA]</scope>
    <source>
        <strain evidence="1 2">SB22</strain>
    </source>
</reference>
<sequence length="42" mass="4431">MIVAEHATKPKQGLTMLRRALDTGVPCAWVTGDSVYGADSAI</sequence>
<name>W9GU48_9PROT</name>
<accession>W9GU48</accession>
<evidence type="ECO:0008006" key="3">
    <source>
        <dbReference type="Google" id="ProtNLM"/>
    </source>
</evidence>
<keyword evidence="2" id="KW-1185">Reference proteome</keyword>
<organism evidence="1 2">
    <name type="scientific">Skermanella stibiiresistens SB22</name>
    <dbReference type="NCBI Taxonomy" id="1385369"/>
    <lineage>
        <taxon>Bacteria</taxon>
        <taxon>Pseudomonadati</taxon>
        <taxon>Pseudomonadota</taxon>
        <taxon>Alphaproteobacteria</taxon>
        <taxon>Rhodospirillales</taxon>
        <taxon>Azospirillaceae</taxon>
        <taxon>Skermanella</taxon>
    </lineage>
</organism>
<proteinExistence type="predicted"/>
<gene>
    <name evidence="1" type="ORF">N825_20710</name>
</gene>
<evidence type="ECO:0000313" key="1">
    <source>
        <dbReference type="EMBL" id="EWY37309.1"/>
    </source>
</evidence>
<dbReference type="EMBL" id="AVFL01000028">
    <property type="protein sequence ID" value="EWY37309.1"/>
    <property type="molecule type" value="Genomic_DNA"/>
</dbReference>
<dbReference type="Proteomes" id="UP000019486">
    <property type="component" value="Unassembled WGS sequence"/>
</dbReference>
<comment type="caution">
    <text evidence="1">The sequence shown here is derived from an EMBL/GenBank/DDBJ whole genome shotgun (WGS) entry which is preliminary data.</text>
</comment>
<dbReference type="STRING" id="1385369.N825_20710"/>